<dbReference type="InterPro" id="IPR013425">
    <property type="entry name" value="Autotrns_rpt"/>
</dbReference>
<dbReference type="NCBIfam" id="TIGR02595">
    <property type="entry name" value="PEP_CTERM"/>
    <property type="match status" value="1"/>
</dbReference>
<dbReference type="OrthoDB" id="199739at2"/>
<protein>
    <submittedName>
        <fullName evidence="4">PEP-CTERM protein-sorting domain-containing protein</fullName>
    </submittedName>
</protein>
<organism evidence="4 5">
    <name type="scientific">Prosthecobacter debontii</name>
    <dbReference type="NCBI Taxonomy" id="48467"/>
    <lineage>
        <taxon>Bacteria</taxon>
        <taxon>Pseudomonadati</taxon>
        <taxon>Verrucomicrobiota</taxon>
        <taxon>Verrucomicrobiia</taxon>
        <taxon>Verrucomicrobiales</taxon>
        <taxon>Verrucomicrobiaceae</taxon>
        <taxon>Prosthecobacter</taxon>
    </lineage>
</organism>
<evidence type="ECO:0000256" key="1">
    <source>
        <dbReference type="ARBA" id="ARBA00022729"/>
    </source>
</evidence>
<keyword evidence="2" id="KW-1133">Transmembrane helix</keyword>
<keyword evidence="1" id="KW-0732">Signal</keyword>
<keyword evidence="2" id="KW-0812">Transmembrane</keyword>
<evidence type="ECO:0000313" key="4">
    <source>
        <dbReference type="EMBL" id="SKA97989.1"/>
    </source>
</evidence>
<dbReference type="InterPro" id="IPR013424">
    <property type="entry name" value="Ice-binding_C"/>
</dbReference>
<dbReference type="GO" id="GO:0004420">
    <property type="term" value="F:hydroxymethylglutaryl-CoA reductase (NADPH) activity"/>
    <property type="evidence" value="ECO:0007669"/>
    <property type="project" value="InterPro"/>
</dbReference>
<name>A0A1T4Y876_9BACT</name>
<dbReference type="GO" id="GO:0015936">
    <property type="term" value="P:coenzyme A metabolic process"/>
    <property type="evidence" value="ECO:0007669"/>
    <property type="project" value="InterPro"/>
</dbReference>
<dbReference type="NCBIfam" id="TIGR02601">
    <property type="entry name" value="autotrns_rpt"/>
    <property type="match status" value="15"/>
</dbReference>
<dbReference type="Pfam" id="PF07589">
    <property type="entry name" value="PEP-CTERM"/>
    <property type="match status" value="1"/>
</dbReference>
<sequence length="5037" mass="501163">MRAHQCPFFRASLASGLLCFLFGLTEETRAVATVWTAGSGTDFSWNNPANWSVGVPAADNDVILPFLVSDPQILLLNTGSLGGSLSVGGDYRLMGGSLELETGMLRVGMGRLLTLDTQFKGTNGLSLTGGGTLRLNNSLSDYTGVTTISNGTLVINDLAQLGTDTSAIVVSGSASRGFGGGSLVLESAYGSSLDFTRGLVLQGYGPISDRGSALISIGSNTITTDIQYGEANIATGIHSTAGMLTISGDLLSSGTGQLRFGTVNFAGVGSYRVTGEIVSSGNIEKLGGGTLILEGNNRSFTGSVLVTAGSVRASNGAGLGFGTANGALTLGGGAGTLELRTAEPDSFASRRLTMGTSSNATLFLDHDVGGSLLNQSVSLAPLVLTAGSTTRTLTINSRNGYGVTFVGDSVGGSLGGNNSLTINTSGPVTIQGDFWNNTSTTARTMTITTGTGALMVVTGDVLATGADHILTKAGAGTLRILGETSNYTGVTNLNVGTLEIAHFGSINNDAGTVNLGTTTNAATLTIMGSYLEASQTTTNKIINLSGTTGTVSILANQSLNSAGVIFNNDFTATGAGSKTLVLGGTSDVGAANEIRGAIVDGSGTTSLQKTGSNMWVLSGANTFSGATTINNGVLKIQDVFSGTSRDVLSDGVAIGFGEAAATVGTAGGTLMYVGADGEASSETLGVFSASQGAGTIRVMAGMGGTATLNLTSISSVAGTSSVNFAVDANSSISIGGVSIVGLLAGNAYFNGADFAYVPTLGTATLRAPIYDSDVGFVTATVGLEAAAHVQVMDDVLVAAPTSVRSLKLLGTTSPELSVTALLTINSDGVGTIGGILATGGSSTISGTGTVTSGGVGALAIRVNETSDILYLNTPVASSTTGGLTKTGAGTLVIGATNAQTGTTNLLEGTIQLAAGGRLSADSVNLTMRQGTVLDLNGVSIARTLTTSSISIFNGSGTVTNSSSDPVVFAMSGNGGTFNGSIDETNGRISVVKMGTTTGQTFTGISNYTGSTTIGAPGNGTTGSLTVSFLADIGQPSSIGRGDSTNAATNAASLIFGGTTGGLTYTGNASVSINRLFTLAGTSSTAGATITNNGINNAALIFSNVAPIAFSGNANQLFRLSGTSTADNWFYPQLVDNTSAGAVTRFSKVGAGTWILGNLNNTYTGTTTIEDGILQAQDGLSLPTNSGLILGGTTSTTAVFQSSGVFTRRLAAVASAGSDTVSWNTALTTGGAGFAASTDKLVVAIGGEASPTALSWNLNGFVKTGASLVLNSANALAEVEFRNAINLNGASRTIVVNDNSSTFTDFATISGVISNSTGTAGLTKTGNGTLQLVGENTYNGVTSVTAGTLVVNSLGSSLIAGPSSVGSTTNAATTTGAVTLGNATTGAAILQYIGPGEVSDRMIRLNATTGTQQIHADGSGPLVLSNVVNNMVGGAKTLALRGSNTMGNMITSDLRDNGGALSITIDGGATWILTGSNDYSGNTTVSAGALGIGGDGALGAGTLVLSNGNVFAYGADRVITNSVTQSNNTGVAFIGDYSIEIVSDYVLGATSSNPSSTTNNISDGKMLTFANVTADAITAARTWTLTGAGDTFVNGNITSTTAFGLNLSYTGNGTLTLAGANTTGGNTTLNNVNGTLLLTGSGKLGSGNLTVNAGSLFIQSVDQSVGTLTMGNVANTTALIEVASGLTLSPTAITFSGTTTLTSTISGLGTLNLGNAGITVNIADNVNQDVDMAWSIANLNGSGVFNKTGAGNLDIRGISNNNFTGSYQLSGGAILGLGALDNNLVLSGGVYQAAGTFSRSLGTGDNQVQWSGSGGGGFAAAGGDLVVTLSGAPVPLVWGSTALFVADGAPLIFGSTSADSIVTFTHDIDLNGGTRTVSVVDNVALATDKAVLSGVLSSSGGLTKTGNGILQLTAANTFTGAITVSAGTLQFSTVSNNGGAASNLGQGTNGLTLGSGRLQFVGNVNQSTNRAITLTGTGTLDASGTDDAVITFSGAVDAAGSTLNLDGSGYGVLSGVLTQTGTTADLTKLGTGTWRLDAAPTIVDDLFVNEGLLILNAVNAHTGDDLFIRSGTLRLAVNGALSKDMDDLQISGETSGGGVLDIFGTTGSAATDIIVGRLSPNPQTVPDLAGSMIDSVGGGSFSVTTLNVRNGSVSANVTTIGTTTLGGTVSADDGGLYSSAGVISGNLNLDTGASLVLYNGDISGNITFGSGVTMAKHSPNTVTLSGTNTVAGAGLTTINNGVLLLDYSSNVNAKIGNGGLTMTGGTLEIDGNGVTPISVNVGNMILGAAADPTAAVVRINTVGAQTSLQVGTITRNVGSTLRFNPSSSDAHFLTSATNGTSTILGGWATYQMGSGSTLFATISGGEIVGFNSTIMNDVSSWATGADVTDSTGFTGALTGSVSINSLRFDAAVGTATINIGANDIFDVASGGLLITSNVSSGNLAITGGLITSSIANEWIVTHDGAATLTIGSRISGNMNMTKAGTGLMVIDGLTNNSNGTLRLAGGTVRLQGGGAIGDYGAVILDPSGTTLEVMDSEVIGSLSGGSSTNYKNMEIKIAGGQELTINQTASGNYFGNISSDGSSAILTKIGAGALTVTDGLIDLGSEGALNIIGGRLTLDINGNNNQLTQLADGMTVNISNGGSLFIEHNGISLISSTPGRIADNVSFVLNSGGSTTDSLFLRHDQNGGYTELIGQVTFGSGVSSIRVETSSTGTSALAALRAASVSRENQATMVLRGTATQNTANPRGQFQSGSVFVGAYGSGTGTSLPVIPWAIGSSSGGVAASDTFLTTTGAANAAWRPLNLATEYANVSDATSWGITSSSENVLLSQSIVAASGSKAIRSLLVATGSSEVNLTGADTGNLTVQSGGFLFSGTGSSIISGFAGIEVSATAGEYVFHVMGSSASIQSPLVTAGAKLTKSGPGALVLSGNNTAISDVALNEGILEIGDLDHMGGDSGRLLFAGGTLRLGATYSGDDLSTRTITMLSGGGTLDTAGHDLIFANSIGNGGTGGFRKAGEGILTLNSAIDYSGVTSLAGGTLRYGLANALPSGADIAFEGGTLDLGGYSTTLGGITMNANGILNVETDLTVNGTLLNVGGTRTLSFTGGGTTTVNGDVQLANTTTSRTLVLSVLDGGTVIVKGSVINGTASASALQKTGDGLLELRARNAYHGTTTVGSSTAVGGTLKLTGDATLSPGNLTLNNGAVLLETSVSNQSVATLTMGGGPAGTSSLIAIGSGITLTPSAISFSATNNNQTAVIQGDGTLNLGSNGITVTVNNSSIVEVDMSWEMDTVIGSGLFIKAGAGTLDIRGVTNYNFTGSYQINAGAILGLGAIESNLVLNGGVYEDSGTFTRSLGTGNNQVQWLGTGGGGFSARGGLLTVAFAGATDPLVWGSTAFFVPSGAPLIFGSTTADDVVDFTHDINLNGAARTIQVVDNPTVTTDKAVLSGDITGGTITKTGNGTLQLSGTNSFTGPIIINGQNGTLEFSSEANLGGSGTDISLQSGYLSFVGDSSLTINNVININPGTDSQTVSLQNLAANGTNDAVITFAGAINTGANILTLAGSGAGVISSGIVQTGTAADVYVTSGTWTLRGSSTLADDLVAQGPTAVLNLDGTGIISHSSGSSNGLYSRNGAIVNLLADNPFVEPGGLDFILLGDSGGVLPGTLNMNGFSLTTPRLDLGQVGADLTGVVTGSGTLTVNTAINLYRGSVEANLAGAGAIVKNGQGEVLFSGDNSGLNGSTSLINGTLRLNYEDHNTRKIASGLLNLYGGALIVEGSSLGDTVETVASLNIGGGVGTNLGASTVEVIHGSGHSATLNLGDITRSTVGGTVNFVTSSSSAISTSSINPLGLTSLGGWATFGCAAFATIDAGNIVAVNTVAKDNVSSWNLSDNVTDSSGYAGILGASSVNSIVFNAASGSSLMIADDIRFTITSGGILVTANAGSGGISGGLITSGLPVGTSTSLTELLIHQYSSNDFTVTSRLNGNLALTKSGTGILIVDGYNLYTGQTTINAGTLSVMGGKAIGDRSIVNIKNRPDAILDLNNSSETVAGLTGGGVDGGTVKIGSGTLHVLNNSGTTPVFIGVIEGSGTFIKSGANTQELEGNSLDFTGDVIVNRGLLHLDSGAGALPSAATITLNAAELLSDQDQSGNRDRLGNSTIVTLNNTAGTRGLWLRTQSQNAARADTVGGVILGAGHNVIQATNDGGAQGTSQVGTLTITNFSRQSHATALVRGQNLGGGSGIRGRITMPSAPAGSIGGGGAAGSTTITIAPYLIGVAGLAGSTTDANVALELGNSFVTWVSSGEGLRPLNLTTEYTLNQIGYNGLSGVTANNVRFAANPDAVLAGGSKTINALVLDSSTAALTINGDSADALTLASGALLATTTTATNAISLGGFSELKTATNEYIVFVTNAANTLTVSTTLSSQASLTKSGAGTLVLTGTNTYDGGTWFNQGVIEAAAIANLGTGDFAFEGGSLRWGTGASFDITTRSVTLGLGGAIFDTNGNNITFNQAFGNGGLGGFSKIGAGDLTLNAIGNFSGPVSLSAGSLILGVANALPTMTNLTLSGGFLDVGAFDLTLGSLDFLANATIDGAANLTFKGDFNQSTGSRTLTINNTGTTTFDGDLMIITNASTTARTLGLSIGSGATVVINSQITDGSASGALSKSGVGTLVLNSANFYTGLTTLNGGTTIIGDSGALGSAVGALTLTSGTLQGNGTGEKVIARNVSQGGTFVIAGDDKITFTGTWLNNTGSRTLTVDSTGGVELAGQVDLSEHATTGRTLTVNGSGNVIISGSVTNGVGTGNSALTYSGTGRLTLSNANTYGGTTRVSSGMLVVSNTLGSATGTGSVIVDAAGTLAGSGSISGSVTLFGRLSPGNVDATGNGLFGQLTVGTITVNTGSELFFQLGGATISDPLGVAQYLDDPGSFTFPNSWLQYESGVTQHDQLYISNTGAPTLTTTITISDTYLNGYVPQYGDVFQIVDWASLGTQGIGGIQNFNLPTDDWDTSWFNSAGIIIYVGVVPEPTRLLLFGLGLVALVMRRRRSR</sequence>
<reference evidence="5" key="1">
    <citation type="submission" date="2017-02" db="EMBL/GenBank/DDBJ databases">
        <authorList>
            <person name="Varghese N."/>
            <person name="Submissions S."/>
        </authorList>
    </citation>
    <scope>NUCLEOTIDE SEQUENCE [LARGE SCALE GENOMIC DNA]</scope>
    <source>
        <strain evidence="5">ATCC 700200</strain>
    </source>
</reference>
<evidence type="ECO:0000313" key="5">
    <source>
        <dbReference type="Proteomes" id="UP000190774"/>
    </source>
</evidence>
<gene>
    <name evidence="4" type="ORF">SAMN02745166_02658</name>
</gene>
<dbReference type="RefSeq" id="WP_139373245.1">
    <property type="nucleotide sequence ID" value="NZ_FUYE01000008.1"/>
</dbReference>
<dbReference type="InterPro" id="IPR002202">
    <property type="entry name" value="HMG_CoA_Rdtase"/>
</dbReference>
<dbReference type="SUPFAM" id="SSF51126">
    <property type="entry name" value="Pectin lyase-like"/>
    <property type="match status" value="3"/>
</dbReference>
<feature type="transmembrane region" description="Helical" evidence="2">
    <location>
        <begin position="5006"/>
        <end position="5031"/>
    </location>
</feature>
<proteinExistence type="predicted"/>
<dbReference type="PROSITE" id="PS50065">
    <property type="entry name" value="HMG_COA_REDUCTASE_4"/>
    <property type="match status" value="1"/>
</dbReference>
<feature type="domain" description="Ice-binding protein C-terminal" evidence="3">
    <location>
        <begin position="5013"/>
        <end position="5034"/>
    </location>
</feature>
<dbReference type="STRING" id="48467.SAMN02745166_02658"/>
<accession>A0A1T4Y876</accession>
<dbReference type="Proteomes" id="UP000190774">
    <property type="component" value="Unassembled WGS sequence"/>
</dbReference>
<dbReference type="Pfam" id="PF12951">
    <property type="entry name" value="PATR"/>
    <property type="match status" value="19"/>
</dbReference>
<keyword evidence="5" id="KW-1185">Reference proteome</keyword>
<evidence type="ECO:0000259" key="3">
    <source>
        <dbReference type="Pfam" id="PF07589"/>
    </source>
</evidence>
<evidence type="ECO:0000256" key="2">
    <source>
        <dbReference type="SAM" id="Phobius"/>
    </source>
</evidence>
<keyword evidence="2" id="KW-0472">Membrane</keyword>
<dbReference type="InterPro" id="IPR011050">
    <property type="entry name" value="Pectin_lyase_fold/virulence"/>
</dbReference>
<dbReference type="EMBL" id="FUYE01000008">
    <property type="protein sequence ID" value="SKA97989.1"/>
    <property type="molecule type" value="Genomic_DNA"/>
</dbReference>